<feature type="transmembrane region" description="Helical" evidence="1">
    <location>
        <begin position="24"/>
        <end position="46"/>
    </location>
</feature>
<comment type="caution">
    <text evidence="2">The sequence shown here is derived from an EMBL/GenBank/DDBJ whole genome shotgun (WGS) entry which is preliminary data.</text>
</comment>
<keyword evidence="3" id="KW-1185">Reference proteome</keyword>
<feature type="transmembrane region" description="Helical" evidence="1">
    <location>
        <begin position="130"/>
        <end position="163"/>
    </location>
</feature>
<sequence length="211" mass="21958">MSPREVGGDRGACGPLLYCRSRRLAVSILLLAAVAVTAFVLNDSLVKVGYSSDQNTPVTLILLPAVSAVILSATAHGSMQPWDGLGGPVIRRARLTHTVLASLGAALTAWALLPTDILDGRGDAAVARNVVALCGLALLAVRVIGHALAWCVPLLLAAIALTLGIEPQVSWLWSWLLAANADMGAGVTAAALWLTGMVVFARHGERRSTDL</sequence>
<proteinExistence type="predicted"/>
<keyword evidence="1" id="KW-1133">Transmembrane helix</keyword>
<evidence type="ECO:0000313" key="2">
    <source>
        <dbReference type="EMBL" id="PNG18109.1"/>
    </source>
</evidence>
<evidence type="ECO:0000256" key="1">
    <source>
        <dbReference type="SAM" id="Phobius"/>
    </source>
</evidence>
<feature type="transmembrane region" description="Helical" evidence="1">
    <location>
        <begin position="183"/>
        <end position="201"/>
    </location>
</feature>
<organism evidence="2 3">
    <name type="scientific">Streptomyces cahuitamycinicus</name>
    <dbReference type="NCBI Taxonomy" id="2070367"/>
    <lineage>
        <taxon>Bacteria</taxon>
        <taxon>Bacillati</taxon>
        <taxon>Actinomycetota</taxon>
        <taxon>Actinomycetes</taxon>
        <taxon>Kitasatosporales</taxon>
        <taxon>Streptomycetaceae</taxon>
        <taxon>Streptomyces</taxon>
    </lineage>
</organism>
<keyword evidence="1" id="KW-0812">Transmembrane</keyword>
<dbReference type="AlphaFoldDB" id="A0A2N8TGN7"/>
<evidence type="ECO:0000313" key="3">
    <source>
        <dbReference type="Proteomes" id="UP000235943"/>
    </source>
</evidence>
<reference evidence="2 3" key="1">
    <citation type="submission" date="2018-01" db="EMBL/GenBank/DDBJ databases">
        <title>Draft genome sequence of Streptomyces sp. 13K301.</title>
        <authorList>
            <person name="Sahin N."/>
            <person name="Saygin H."/>
            <person name="Ay H."/>
        </authorList>
    </citation>
    <scope>NUCLEOTIDE SEQUENCE [LARGE SCALE GENOMIC DNA]</scope>
    <source>
        <strain evidence="2 3">13K301</strain>
    </source>
</reference>
<dbReference type="Proteomes" id="UP000235943">
    <property type="component" value="Unassembled WGS sequence"/>
</dbReference>
<name>A0A2N8TGN7_9ACTN</name>
<dbReference type="OrthoDB" id="9898093at2"/>
<dbReference type="EMBL" id="POUC01000357">
    <property type="protein sequence ID" value="PNG18109.1"/>
    <property type="molecule type" value="Genomic_DNA"/>
</dbReference>
<feature type="transmembrane region" description="Helical" evidence="1">
    <location>
        <begin position="58"/>
        <end position="79"/>
    </location>
</feature>
<dbReference type="RefSeq" id="WP_102912627.1">
    <property type="nucleotide sequence ID" value="NZ_POUC01000357.1"/>
</dbReference>
<keyword evidence="1" id="KW-0472">Membrane</keyword>
<accession>A0A2N8TGN7</accession>
<gene>
    <name evidence="2" type="ORF">C1J00_32880</name>
</gene>
<protein>
    <submittedName>
        <fullName evidence="2">Uncharacterized protein</fullName>
    </submittedName>
</protein>
<feature type="transmembrane region" description="Helical" evidence="1">
    <location>
        <begin position="99"/>
        <end position="118"/>
    </location>
</feature>